<dbReference type="Pfam" id="PF13386">
    <property type="entry name" value="DsbD_2"/>
    <property type="match status" value="1"/>
</dbReference>
<feature type="transmembrane region" description="Helical" evidence="1">
    <location>
        <begin position="313"/>
        <end position="339"/>
    </location>
</feature>
<dbReference type="SUPFAM" id="SSF55008">
    <property type="entry name" value="HMA, heavy metal-associated domain"/>
    <property type="match status" value="1"/>
</dbReference>
<feature type="transmembrane region" description="Helical" evidence="1">
    <location>
        <begin position="241"/>
        <end position="260"/>
    </location>
</feature>
<evidence type="ECO:0000313" key="4">
    <source>
        <dbReference type="Proteomes" id="UP000230179"/>
    </source>
</evidence>
<sequence length="341" mass="36349">MSNLSTHTFHVQGMHCKACTVLIENIFVERPHIESAHVSLADASVTVTGEFVGTPEVIAAELTTLVRDHGYTLSPEKVVPRAGWREFAYALPISAALVAGFVLLQEAGLTNLITSSEVSYPTAFVIGLIASVSSCLAIVGGLVLSLSASSVREGGTWRTQTLFHVGRIGGFFILGGLVGMLGNAFHLGLTASITLGVAVALVMLVLGINLLDVFHFTKRLQITMPSRFSRHIVNGSRNDHYLAPLLVGIATFFLPCGFTQSMQLYALSTGSFTQGALTMFIFAFGTFPMLALLSFGSLNIAHKPWKGIFFKTAGIIVILLALLDLTNALVTAGIISPILNL</sequence>
<evidence type="ECO:0000259" key="2">
    <source>
        <dbReference type="PROSITE" id="PS50846"/>
    </source>
</evidence>
<gene>
    <name evidence="3" type="ORF">COU19_03250</name>
</gene>
<feature type="transmembrane region" description="Helical" evidence="1">
    <location>
        <begin position="168"/>
        <end position="187"/>
    </location>
</feature>
<dbReference type="InterPro" id="IPR039447">
    <property type="entry name" value="UreH-like_TM_dom"/>
</dbReference>
<dbReference type="InterPro" id="IPR036163">
    <property type="entry name" value="HMA_dom_sf"/>
</dbReference>
<feature type="transmembrane region" description="Helical" evidence="1">
    <location>
        <begin position="193"/>
        <end position="214"/>
    </location>
</feature>
<organism evidence="3 4">
    <name type="scientific">Candidatus Kaiserbacteria bacterium CG10_big_fil_rev_8_21_14_0_10_56_12</name>
    <dbReference type="NCBI Taxonomy" id="1974611"/>
    <lineage>
        <taxon>Bacteria</taxon>
        <taxon>Candidatus Kaiseribacteriota</taxon>
    </lineage>
</organism>
<dbReference type="CDD" id="cd00371">
    <property type="entry name" value="HMA"/>
    <property type="match status" value="1"/>
</dbReference>
<feature type="transmembrane region" description="Helical" evidence="1">
    <location>
        <begin position="124"/>
        <end position="147"/>
    </location>
</feature>
<feature type="transmembrane region" description="Helical" evidence="1">
    <location>
        <begin position="87"/>
        <end position="104"/>
    </location>
</feature>
<comment type="caution">
    <text evidence="3">The sequence shown here is derived from an EMBL/GenBank/DDBJ whole genome shotgun (WGS) entry which is preliminary data.</text>
</comment>
<keyword evidence="1" id="KW-1133">Transmembrane helix</keyword>
<dbReference type="PANTHER" id="PTHR42208:SF1">
    <property type="entry name" value="HEAVY METAL TRANSPORTER"/>
    <property type="match status" value="1"/>
</dbReference>
<protein>
    <recommendedName>
        <fullName evidence="2">HMA domain-containing protein</fullName>
    </recommendedName>
</protein>
<dbReference type="Pfam" id="PF00403">
    <property type="entry name" value="HMA"/>
    <property type="match status" value="1"/>
</dbReference>
<dbReference type="GO" id="GO:0046872">
    <property type="term" value="F:metal ion binding"/>
    <property type="evidence" value="ECO:0007669"/>
    <property type="project" value="InterPro"/>
</dbReference>
<evidence type="ECO:0000256" key="1">
    <source>
        <dbReference type="SAM" id="Phobius"/>
    </source>
</evidence>
<dbReference type="EMBL" id="PFBL01000024">
    <property type="protein sequence ID" value="PIR82926.1"/>
    <property type="molecule type" value="Genomic_DNA"/>
</dbReference>
<evidence type="ECO:0000313" key="3">
    <source>
        <dbReference type="EMBL" id="PIR82926.1"/>
    </source>
</evidence>
<reference evidence="4" key="1">
    <citation type="submission" date="2017-09" db="EMBL/GenBank/DDBJ databases">
        <title>Depth-based differentiation of microbial function through sediment-hosted aquifers and enrichment of novel symbionts in the deep terrestrial subsurface.</title>
        <authorList>
            <person name="Probst A.J."/>
            <person name="Ladd B."/>
            <person name="Jarett J.K."/>
            <person name="Geller-Mcgrath D.E."/>
            <person name="Sieber C.M.K."/>
            <person name="Emerson J.B."/>
            <person name="Anantharaman K."/>
            <person name="Thomas B.C."/>
            <person name="Malmstrom R."/>
            <person name="Stieglmeier M."/>
            <person name="Klingl A."/>
            <person name="Woyke T."/>
            <person name="Ryan C.M."/>
            <person name="Banfield J.F."/>
        </authorList>
    </citation>
    <scope>NUCLEOTIDE SEQUENCE [LARGE SCALE GENOMIC DNA]</scope>
</reference>
<feature type="domain" description="HMA" evidence="2">
    <location>
        <begin position="5"/>
        <end position="74"/>
    </location>
</feature>
<dbReference type="PANTHER" id="PTHR42208">
    <property type="entry name" value="HEAVY METAL TRANSPORTER-RELATED"/>
    <property type="match status" value="1"/>
</dbReference>
<dbReference type="PROSITE" id="PS50846">
    <property type="entry name" value="HMA_2"/>
    <property type="match status" value="1"/>
</dbReference>
<proteinExistence type="predicted"/>
<dbReference type="Gene3D" id="3.30.70.100">
    <property type="match status" value="1"/>
</dbReference>
<keyword evidence="1" id="KW-0812">Transmembrane</keyword>
<dbReference type="AlphaFoldDB" id="A0A2H0UB53"/>
<keyword evidence="1" id="KW-0472">Membrane</keyword>
<dbReference type="Proteomes" id="UP000230179">
    <property type="component" value="Unassembled WGS sequence"/>
</dbReference>
<name>A0A2H0UB53_9BACT</name>
<feature type="transmembrane region" description="Helical" evidence="1">
    <location>
        <begin position="280"/>
        <end position="301"/>
    </location>
</feature>
<dbReference type="InterPro" id="IPR006121">
    <property type="entry name" value="HMA_dom"/>
</dbReference>
<accession>A0A2H0UB53</accession>